<dbReference type="InterPro" id="IPR052439">
    <property type="entry name" value="F-box/Kelch-repeat"/>
</dbReference>
<evidence type="ECO:0000313" key="4">
    <source>
        <dbReference type="EMBL" id="RZC11480.1"/>
    </source>
</evidence>
<dbReference type="Pfam" id="PF01344">
    <property type="entry name" value="Kelch_1"/>
    <property type="match status" value="2"/>
</dbReference>
<feature type="region of interest" description="Disordered" evidence="3">
    <location>
        <begin position="1"/>
        <end position="24"/>
    </location>
</feature>
<evidence type="ECO:0000256" key="2">
    <source>
        <dbReference type="ARBA" id="ARBA00022737"/>
    </source>
</evidence>
<dbReference type="PANTHER" id="PTHR46122">
    <property type="entry name" value="GALACTOSE OXIDASE/KELCH REPEAT PROTEIN-RELATED"/>
    <property type="match status" value="1"/>
</dbReference>
<organism evidence="4 5">
    <name type="scientific">Glycine soja</name>
    <name type="common">Wild soybean</name>
    <dbReference type="NCBI Taxonomy" id="3848"/>
    <lineage>
        <taxon>Eukaryota</taxon>
        <taxon>Viridiplantae</taxon>
        <taxon>Streptophyta</taxon>
        <taxon>Embryophyta</taxon>
        <taxon>Tracheophyta</taxon>
        <taxon>Spermatophyta</taxon>
        <taxon>Magnoliopsida</taxon>
        <taxon>eudicotyledons</taxon>
        <taxon>Gunneridae</taxon>
        <taxon>Pentapetalae</taxon>
        <taxon>rosids</taxon>
        <taxon>fabids</taxon>
        <taxon>Fabales</taxon>
        <taxon>Fabaceae</taxon>
        <taxon>Papilionoideae</taxon>
        <taxon>50 kb inversion clade</taxon>
        <taxon>NPAAA clade</taxon>
        <taxon>indigoferoid/millettioid clade</taxon>
        <taxon>Phaseoleae</taxon>
        <taxon>Glycine</taxon>
        <taxon>Glycine subgen. Soja</taxon>
    </lineage>
</organism>
<keyword evidence="2" id="KW-0677">Repeat</keyword>
<evidence type="ECO:0000256" key="3">
    <source>
        <dbReference type="SAM" id="MobiDB-lite"/>
    </source>
</evidence>
<accession>A0A445KKV1</accession>
<comment type="caution">
    <text evidence="4">The sequence shown here is derived from an EMBL/GenBank/DDBJ whole genome shotgun (WGS) entry which is preliminary data.</text>
</comment>
<reference evidence="4 5" key="1">
    <citation type="submission" date="2018-09" db="EMBL/GenBank/DDBJ databases">
        <title>A high-quality reference genome of wild soybean provides a powerful tool to mine soybean genomes.</title>
        <authorList>
            <person name="Xie M."/>
            <person name="Chung C.Y.L."/>
            <person name="Li M.-W."/>
            <person name="Wong F.-L."/>
            <person name="Chan T.-F."/>
            <person name="Lam H.-M."/>
        </authorList>
    </citation>
    <scope>NUCLEOTIDE SEQUENCE [LARGE SCALE GENOMIC DNA]</scope>
    <source>
        <strain evidence="5">cv. W05</strain>
        <tissue evidence="4">Hypocotyl of etiolated seedlings</tissue>
    </source>
</reference>
<sequence length="451" mass="50447">MRILEESPSYAHGSSSAGQEPQDADYDVPCLSDELETMILARFPIPKHWKMCCLSKRFLTLLKSGEIYKIRRVIGFKEPSVFMLASGEKNWCAFDGHFRSCRKLPIIPSDYNFEWGNKESFSAGTYIFVSGKEVDGGVVWRYELATNEWFKGPSMLSQRCLFASASCGTMAFVAGGIETTTREVLSSAEKYNSESHIWEQLPRMIQKRKSCSGCYLDNKFYVLGGQNEQKKDLTCGEFYDEDTNTWNLVPAMFKDIPLSTPRSPPLIAVANNELYTLDASSNELKVYLKKSNSWKKLGPVPVRADARLGWGVAFKSLGNELLLIGDTSASYSQRAVMKIYTCFPDPHVEKLKWKQIIAKGGKISTRFSSSSGKLDFRALLEHKILCSSLPLPSFISFFLSLHSSPSSSKLLSMASYGGNWKGGLVPSLEEFESRSKGKTTLRAIGLRNTPN</sequence>
<dbReference type="Proteomes" id="UP000289340">
    <property type="component" value="Chromosome 5"/>
</dbReference>
<keyword evidence="5" id="KW-1185">Reference proteome</keyword>
<proteinExistence type="predicted"/>
<dbReference type="InterPro" id="IPR006652">
    <property type="entry name" value="Kelch_1"/>
</dbReference>
<dbReference type="InterPro" id="IPR015915">
    <property type="entry name" value="Kelch-typ_b-propeller"/>
</dbReference>
<dbReference type="SUPFAM" id="SSF117281">
    <property type="entry name" value="Kelch motif"/>
    <property type="match status" value="1"/>
</dbReference>
<evidence type="ECO:0000256" key="1">
    <source>
        <dbReference type="ARBA" id="ARBA00022441"/>
    </source>
</evidence>
<dbReference type="GO" id="GO:0005634">
    <property type="term" value="C:nucleus"/>
    <property type="evidence" value="ECO:0007669"/>
    <property type="project" value="UniProtKB-ARBA"/>
</dbReference>
<dbReference type="PANTHER" id="PTHR46122:SF5">
    <property type="entry name" value="F-BOX DOMAIN-CONTAINING PROTEIN"/>
    <property type="match status" value="1"/>
</dbReference>
<dbReference type="SMART" id="SM00612">
    <property type="entry name" value="Kelch"/>
    <property type="match status" value="3"/>
</dbReference>
<dbReference type="GO" id="GO:0005829">
    <property type="term" value="C:cytosol"/>
    <property type="evidence" value="ECO:0007669"/>
    <property type="project" value="TreeGrafter"/>
</dbReference>
<dbReference type="Gene3D" id="2.120.10.80">
    <property type="entry name" value="Kelch-type beta propeller"/>
    <property type="match status" value="1"/>
</dbReference>
<gene>
    <name evidence="4" type="ORF">D0Y65_011599</name>
</gene>
<dbReference type="AlphaFoldDB" id="A0A445KKV1"/>
<dbReference type="EMBL" id="QZWG01000005">
    <property type="protein sequence ID" value="RZC11480.1"/>
    <property type="molecule type" value="Genomic_DNA"/>
</dbReference>
<keyword evidence="1" id="KW-0880">Kelch repeat</keyword>
<evidence type="ECO:0000313" key="5">
    <source>
        <dbReference type="Proteomes" id="UP000289340"/>
    </source>
</evidence>
<name>A0A445KKV1_GLYSO</name>
<protein>
    <submittedName>
        <fullName evidence="4">F-box/kelch-repeat protein</fullName>
    </submittedName>
</protein>